<proteinExistence type="inferred from homology"/>
<comment type="caution">
    <text evidence="5">The sequence shown here is derived from an EMBL/GenBank/DDBJ whole genome shotgun (WGS) entry which is preliminary data.</text>
</comment>
<evidence type="ECO:0000259" key="3">
    <source>
        <dbReference type="Pfam" id="PF17783"/>
    </source>
</evidence>
<feature type="domain" description="Conserved virulence factor B-like winged helix" evidence="3">
    <location>
        <begin position="218"/>
        <end position="274"/>
    </location>
</feature>
<evidence type="ECO:0000313" key="6">
    <source>
        <dbReference type="Proteomes" id="UP000317839"/>
    </source>
</evidence>
<dbReference type="InterPro" id="IPR014464">
    <property type="entry name" value="CvfB_fam"/>
</dbReference>
<evidence type="ECO:0000259" key="2">
    <source>
        <dbReference type="Pfam" id="PF13509"/>
    </source>
</evidence>
<dbReference type="Gene3D" id="2.40.50.140">
    <property type="entry name" value="Nucleic acid-binding proteins"/>
    <property type="match status" value="2"/>
</dbReference>
<feature type="domain" description="Conserved virulence factor B third S1" evidence="4">
    <location>
        <begin position="158"/>
        <end position="205"/>
    </location>
</feature>
<evidence type="ECO:0000313" key="5">
    <source>
        <dbReference type="EMBL" id="TQV72950.1"/>
    </source>
</evidence>
<comment type="similarity">
    <text evidence="1">Belongs to the CvfB family.</text>
</comment>
<feature type="domain" description="Conserved virulence factor B first S1" evidence="2">
    <location>
        <begin position="4"/>
        <end position="64"/>
    </location>
</feature>
<dbReference type="InterPro" id="IPR048587">
    <property type="entry name" value="CvfB_S1_3rd"/>
</dbReference>
<dbReference type="PANTHER" id="PTHR37296:SF1">
    <property type="entry name" value="CONSERVED VIRULENCE FACTOR B"/>
    <property type="match status" value="1"/>
</dbReference>
<dbReference type="Pfam" id="PF13509">
    <property type="entry name" value="S1_2"/>
    <property type="match status" value="1"/>
</dbReference>
<dbReference type="InterPro" id="IPR040764">
    <property type="entry name" value="CvfB_WH"/>
</dbReference>
<dbReference type="Proteomes" id="UP000317839">
    <property type="component" value="Unassembled WGS sequence"/>
</dbReference>
<reference evidence="5 6" key="1">
    <citation type="submission" date="2019-06" db="EMBL/GenBank/DDBJ databases">
        <title>Draft genome of Aliikangiella marina GYP-15.</title>
        <authorList>
            <person name="Wang G."/>
        </authorList>
    </citation>
    <scope>NUCLEOTIDE SEQUENCE [LARGE SCALE GENOMIC DNA]</scope>
    <source>
        <strain evidence="5 6">GYP-15</strain>
    </source>
</reference>
<gene>
    <name evidence="5" type="ORF">FLL45_15925</name>
</gene>
<dbReference type="InterPro" id="IPR012340">
    <property type="entry name" value="NA-bd_OB-fold"/>
</dbReference>
<evidence type="ECO:0000256" key="1">
    <source>
        <dbReference type="PIRNR" id="PIRNR012524"/>
    </source>
</evidence>
<protein>
    <submittedName>
        <fullName evidence="5">GntR family transcriptional regulator</fullName>
    </submittedName>
</protein>
<dbReference type="PANTHER" id="PTHR37296">
    <property type="entry name" value="CONSERVED VIRULENCE FACTOR B"/>
    <property type="match status" value="1"/>
</dbReference>
<dbReference type="RefSeq" id="WP_142943089.1">
    <property type="nucleotide sequence ID" value="NZ_VIKR01000004.1"/>
</dbReference>
<dbReference type="Gene3D" id="1.10.10.10">
    <property type="entry name" value="Winged helix-like DNA-binding domain superfamily/Winged helix DNA-binding domain"/>
    <property type="match status" value="1"/>
</dbReference>
<accession>A0A545T6U9</accession>
<sequence>MIKIGQFNYLKIAQKTARGTFLFAGEFGQLFLPAKLTPSHCEVGDKIQVFLYQDANDKVVATTQKPRVEIGGIACLKVVSVSKVGAFLDWGLPKDLFVPFGQQSKKMNPGEFHIVAVYEDNTGRICGSSKLNRFVKPESKGLKTGQPVSLIVGDKTDLGTKMIVNQSYWGILHESDRFREIRYGQQLKGFIKNVRQDKRLDITLKKPGFEQNETLANKILKHLAENNGHSTINDKAPPDLIYKTFGVSKKVYKAELGSLYKQRKITIDKSGIHLVE</sequence>
<dbReference type="AlphaFoldDB" id="A0A545T6U9"/>
<dbReference type="EMBL" id="VIKR01000004">
    <property type="protein sequence ID" value="TQV72950.1"/>
    <property type="molecule type" value="Genomic_DNA"/>
</dbReference>
<evidence type="ECO:0000259" key="4">
    <source>
        <dbReference type="Pfam" id="PF21543"/>
    </source>
</evidence>
<organism evidence="5 6">
    <name type="scientific">Aliikangiella marina</name>
    <dbReference type="NCBI Taxonomy" id="1712262"/>
    <lineage>
        <taxon>Bacteria</taxon>
        <taxon>Pseudomonadati</taxon>
        <taxon>Pseudomonadota</taxon>
        <taxon>Gammaproteobacteria</taxon>
        <taxon>Oceanospirillales</taxon>
        <taxon>Pleioneaceae</taxon>
        <taxon>Aliikangiella</taxon>
    </lineage>
</organism>
<keyword evidence="6" id="KW-1185">Reference proteome</keyword>
<dbReference type="InterPro" id="IPR039566">
    <property type="entry name" value="CvfB_S1_st"/>
</dbReference>
<name>A0A545T6U9_9GAMM</name>
<dbReference type="PIRSF" id="PIRSF012524">
    <property type="entry name" value="YitL_S1"/>
    <property type="match status" value="1"/>
</dbReference>
<dbReference type="Pfam" id="PF17783">
    <property type="entry name" value="WHD_CvfB"/>
    <property type="match status" value="1"/>
</dbReference>
<dbReference type="OrthoDB" id="9801597at2"/>
<dbReference type="Pfam" id="PF21543">
    <property type="entry name" value="CvfB_2nd"/>
    <property type="match status" value="1"/>
</dbReference>
<dbReference type="InterPro" id="IPR036388">
    <property type="entry name" value="WH-like_DNA-bd_sf"/>
</dbReference>